<feature type="compositionally biased region" description="Low complexity" evidence="1">
    <location>
        <begin position="52"/>
        <end position="67"/>
    </location>
</feature>
<evidence type="ECO:0000256" key="2">
    <source>
        <dbReference type="SAM" id="Phobius"/>
    </source>
</evidence>
<feature type="compositionally biased region" description="Low complexity" evidence="1">
    <location>
        <begin position="33"/>
        <end position="44"/>
    </location>
</feature>
<feature type="transmembrane region" description="Helical" evidence="2">
    <location>
        <begin position="315"/>
        <end position="336"/>
    </location>
</feature>
<evidence type="ECO:0000313" key="4">
    <source>
        <dbReference type="Proteomes" id="UP000035199"/>
    </source>
</evidence>
<organism evidence="3 4">
    <name type="scientific">Corynebacterium mustelae</name>
    <dbReference type="NCBI Taxonomy" id="571915"/>
    <lineage>
        <taxon>Bacteria</taxon>
        <taxon>Bacillati</taxon>
        <taxon>Actinomycetota</taxon>
        <taxon>Actinomycetes</taxon>
        <taxon>Mycobacteriales</taxon>
        <taxon>Corynebacteriaceae</taxon>
        <taxon>Corynebacterium</taxon>
    </lineage>
</organism>
<keyword evidence="2" id="KW-0472">Membrane</keyword>
<dbReference type="RefSeq" id="WP_047262212.1">
    <property type="nucleotide sequence ID" value="NZ_CP011542.1"/>
</dbReference>
<proteinExistence type="predicted"/>
<evidence type="ECO:0000313" key="3">
    <source>
        <dbReference type="EMBL" id="AKK06119.1"/>
    </source>
</evidence>
<feature type="transmembrane region" description="Helical" evidence="2">
    <location>
        <begin position="268"/>
        <end position="294"/>
    </location>
</feature>
<dbReference type="Proteomes" id="UP000035199">
    <property type="component" value="Chromosome"/>
</dbReference>
<feature type="region of interest" description="Disordered" evidence="1">
    <location>
        <begin position="1"/>
        <end position="165"/>
    </location>
</feature>
<reference evidence="4" key="2">
    <citation type="submission" date="2015-05" db="EMBL/GenBank/DDBJ databases">
        <title>Complete genome sequence of Corynebacterium mustelae DSM 45274, isolated from various tissues of a male ferret with lethal sepsis.</title>
        <authorList>
            <person name="Ruckert C."/>
            <person name="Albersmeier A."/>
            <person name="Winkler A."/>
            <person name="Tauch A."/>
        </authorList>
    </citation>
    <scope>NUCLEOTIDE SEQUENCE [LARGE SCALE GENOMIC DNA]</scope>
    <source>
        <strain evidence="4">DSM 45274</strain>
    </source>
</reference>
<keyword evidence="4" id="KW-1185">Reference proteome</keyword>
<keyword evidence="2" id="KW-1133">Transmembrane helix</keyword>
<accession>A0A0G3GYC1</accession>
<feature type="transmembrane region" description="Helical" evidence="2">
    <location>
        <begin position="402"/>
        <end position="431"/>
    </location>
</feature>
<dbReference type="AlphaFoldDB" id="A0A0G3GYC1"/>
<reference evidence="3 4" key="1">
    <citation type="journal article" date="2015" name="Genome Announc.">
        <title>Complete Genome Sequence of the Type Strain Corynebacterium mustelae DSM 45274, Isolated from Various Tissues of a Male Ferret with Lethal Sepsis.</title>
        <authorList>
            <person name="Ruckert C."/>
            <person name="Eimer J."/>
            <person name="Winkler A."/>
            <person name="Tauch A."/>
        </authorList>
    </citation>
    <scope>NUCLEOTIDE SEQUENCE [LARGE SCALE GENOMIC DNA]</scope>
    <source>
        <strain evidence="3 4">DSM 45274</strain>
    </source>
</reference>
<keyword evidence="2" id="KW-0812">Transmembrane</keyword>
<evidence type="ECO:0000256" key="1">
    <source>
        <dbReference type="SAM" id="MobiDB-lite"/>
    </source>
</evidence>
<gene>
    <name evidence="3" type="ORF">CMUST_09010</name>
</gene>
<evidence type="ECO:0008006" key="5">
    <source>
        <dbReference type="Google" id="ProtNLM"/>
    </source>
</evidence>
<dbReference type="STRING" id="571915.CMUST_09010"/>
<sequence>MTNNQNNNGWPDPQDQPQNNSPAEPPQNQPYEGNSGNYPSGNNPQQPASPDNNTPYGTGTPTGPNMTSYPQDSYGQYPAQGGYPQGGQGQPGQPQGAYGQSGYPQSGYGQESYGQANQQNPAAMQPGQTPIQGGYPQGNYGQPAYQQPQPQGGYGQSPYGSSGYPAGGYNQHNAYGQPTTVGTGVVGFNPLFNVNMVTREKGIAIMSAITYGFKAVFQNPVLWIVGALVYFVVAITLGMLLGVGQALFAFQDTGLDPENLSTYSEPSLVGIIINFLSYIPLILLMPVIQTAALLQLDGSAVTWDAIKSRMNYSQAFFASILVAVITGIPLVIQQFLASDMTFVDAYGNLQFDSGKFVISLFLGLVVWLLSFFLIFATYFAVESRATATEAITQSVKAVLNNFFPILGCMILMGLIAIFGTIFTLFIGIIVFGPASLNATTHVYRQATKAPYPEI</sequence>
<feature type="transmembrane region" description="Helical" evidence="2">
    <location>
        <begin position="221"/>
        <end position="248"/>
    </location>
</feature>
<protein>
    <recommendedName>
        <fullName evidence="5">Integral membrane protein</fullName>
    </recommendedName>
</protein>
<dbReference type="OrthoDB" id="4403880at2"/>
<feature type="compositionally biased region" description="Low complexity" evidence="1">
    <location>
        <begin position="1"/>
        <end position="22"/>
    </location>
</feature>
<dbReference type="PATRIC" id="fig|571915.4.peg.1908"/>
<dbReference type="EMBL" id="CP011542">
    <property type="protein sequence ID" value="AKK06119.1"/>
    <property type="molecule type" value="Genomic_DNA"/>
</dbReference>
<name>A0A0G3GYC1_9CORY</name>
<feature type="transmembrane region" description="Helical" evidence="2">
    <location>
        <begin position="356"/>
        <end position="381"/>
    </location>
</feature>
<feature type="compositionally biased region" description="Low complexity" evidence="1">
    <location>
        <begin position="91"/>
        <end position="165"/>
    </location>
</feature>
<dbReference type="KEGG" id="cmv:CMUST_09010"/>